<reference evidence="11 12" key="1">
    <citation type="submission" date="2015-02" db="EMBL/GenBank/DDBJ databases">
        <title>Draft Genome Sequences of Two Closely-Related Aflatoxigenic Aspergillus Species Obtained from the Cote d'Ivoire.</title>
        <authorList>
            <person name="Moore G.G."/>
            <person name="Beltz S.B."/>
            <person name="Mack B.M."/>
        </authorList>
    </citation>
    <scope>NUCLEOTIDE SEQUENCE [LARGE SCALE GENOMIC DNA]</scope>
    <source>
        <strain evidence="11 12">SRRC1432</strain>
    </source>
</reference>
<dbReference type="Gene3D" id="3.40.50.720">
    <property type="entry name" value="NAD(P)-binding Rossmann-like Domain"/>
    <property type="match status" value="1"/>
</dbReference>
<dbReference type="AlphaFoldDB" id="A0A0F8VMI5"/>
<name>A0A0F8VMI5_9EURO</name>
<dbReference type="PANTHER" id="PTHR23406:SF32">
    <property type="entry name" value="NADP-DEPENDENT MALIC ENZYME"/>
    <property type="match status" value="1"/>
</dbReference>
<feature type="binding site" evidence="7">
    <location>
        <position position="301"/>
    </location>
    <ligand>
        <name>a divalent metal cation</name>
        <dbReference type="ChEBI" id="CHEBI:60240"/>
    </ligand>
</feature>
<dbReference type="EMBL" id="JYKN01000459">
    <property type="protein sequence ID" value="KKK24316.1"/>
    <property type="molecule type" value="Genomic_DNA"/>
</dbReference>
<accession>A0A0F8VMI5</accession>
<dbReference type="SMART" id="SM01274">
    <property type="entry name" value="malic"/>
    <property type="match status" value="1"/>
</dbReference>
<gene>
    <name evidence="11" type="ORF">AOCH_006391</name>
</gene>
<dbReference type="PRINTS" id="PR00072">
    <property type="entry name" value="MALOXRDTASE"/>
</dbReference>
<dbReference type="SUPFAM" id="SSF51735">
    <property type="entry name" value="NAD(P)-binding Rossmann-fold domains"/>
    <property type="match status" value="1"/>
</dbReference>
<keyword evidence="3 7" id="KW-0479">Metal-binding</keyword>
<evidence type="ECO:0000256" key="5">
    <source>
        <dbReference type="PIRSR" id="PIRSR000106-1"/>
    </source>
</evidence>
<dbReference type="Pfam" id="PF03949">
    <property type="entry name" value="Malic_M"/>
    <property type="match status" value="1"/>
</dbReference>
<dbReference type="InterPro" id="IPR036291">
    <property type="entry name" value="NAD(P)-bd_dom_sf"/>
</dbReference>
<evidence type="ECO:0000259" key="10">
    <source>
        <dbReference type="SMART" id="SM01274"/>
    </source>
</evidence>
<comment type="cofactor">
    <cofactor evidence="7">
        <name>Mg(2+)</name>
        <dbReference type="ChEBI" id="CHEBI:18420"/>
    </cofactor>
    <cofactor evidence="7">
        <name>Mn(2+)</name>
        <dbReference type="ChEBI" id="CHEBI:29035"/>
    </cofactor>
    <text evidence="7">Divalent metal cations. Prefers magnesium or manganese.</text>
</comment>
<evidence type="ECO:0000256" key="1">
    <source>
        <dbReference type="ARBA" id="ARBA00001936"/>
    </source>
</evidence>
<dbReference type="GO" id="GO:0004471">
    <property type="term" value="F:malate dehydrogenase (decarboxylating) (NAD+) activity"/>
    <property type="evidence" value="ECO:0007669"/>
    <property type="project" value="TreeGrafter"/>
</dbReference>
<dbReference type="PIRSF" id="PIRSF000106">
    <property type="entry name" value="ME"/>
    <property type="match status" value="1"/>
</dbReference>
<dbReference type="InterPro" id="IPR015884">
    <property type="entry name" value="Malic_enzyme_CS"/>
</dbReference>
<keyword evidence="12" id="KW-1185">Reference proteome</keyword>
<evidence type="ECO:0000256" key="8">
    <source>
        <dbReference type="RuleBase" id="RU003426"/>
    </source>
</evidence>
<sequence length="628" mass="69539">MRWIPAQGVSMLAHSKNIHKTRLPSVVSSLSSLHTTSIAPFGARPHTFSAVTQLSPMARFPAQQSRPVHATPSANYSGPIEPNYDTANPAYIRKYLRTYGLTPPRAESYEVQKTRCLAQLALKQTAIDKFLYLSTLRKNNVHLFYRLITDHLKELTPLIYTPVVGEACQRWSEIYQQPEGMYLSWEDRGNLAAVIANWPQPNVEITCITDGSRILGLGDLGINGMGIPIGKLALYTGCADPLYMGSRRDKISPDEELEFMDELMSALTERWPGIIIQFEDFKNPFPALERYRDVYTCFNDDIQGTGAVILGGVINAVKRSGLPCKDHRAVFLGAGSAGVGVAKQIVAFFMREGMTEEEARSCFYLVDSKGLVTADRGDKLADHKVYFARTDNEAQQFKTLEEVIDHVKPTMLMGLSTLGGVFTPEILRKMADWNTHPIVFPLSNPSSKSECDYEAAVTHTDGRVLFASGSPFQPMSFTNSTGETKTYYPGQGNNMYVFPGIGLGTILSKAVKVTDSMIYASGEALSKALTAEEIDCGLLYPDLTRIRQVSIVVARNVIRAAQQDKVDREIALRNMNDDTLDAWIKVRMYDPHSEVHALEREVGAILSSLGSSLNLNGLNEDAEKNSKL</sequence>
<dbReference type="InterPro" id="IPR037062">
    <property type="entry name" value="Malic_N_dom_sf"/>
</dbReference>
<feature type="active site" description="Proton donor" evidence="5">
    <location>
        <position position="160"/>
    </location>
</feature>
<proteinExistence type="inferred from homology"/>
<dbReference type="GO" id="GO:0051287">
    <property type="term" value="F:NAD binding"/>
    <property type="evidence" value="ECO:0007669"/>
    <property type="project" value="InterPro"/>
</dbReference>
<protein>
    <recommendedName>
        <fullName evidence="8">Malic enzyme</fullName>
    </recommendedName>
</protein>
<feature type="domain" description="Malic enzyme N-terminal" evidence="10">
    <location>
        <begin position="137"/>
        <end position="292"/>
    </location>
</feature>
<dbReference type="PANTHER" id="PTHR23406">
    <property type="entry name" value="MALIC ENZYME-RELATED"/>
    <property type="match status" value="1"/>
</dbReference>
<dbReference type="InterPro" id="IPR046346">
    <property type="entry name" value="Aminoacid_DH-like_N_sf"/>
</dbReference>
<feature type="binding site" evidence="6">
    <location>
        <position position="444"/>
    </location>
    <ligand>
        <name>(S)-malate</name>
        <dbReference type="ChEBI" id="CHEBI:15589"/>
    </ligand>
</feature>
<dbReference type="Pfam" id="PF00390">
    <property type="entry name" value="malic"/>
    <property type="match status" value="1"/>
</dbReference>
<comment type="cofactor">
    <cofactor evidence="1">
        <name>Mn(2+)</name>
        <dbReference type="ChEBI" id="CHEBI:29035"/>
    </cofactor>
</comment>
<dbReference type="GO" id="GO:0046872">
    <property type="term" value="F:metal ion binding"/>
    <property type="evidence" value="ECO:0007669"/>
    <property type="project" value="UniProtKB-KW"/>
</dbReference>
<dbReference type="GO" id="GO:0006108">
    <property type="term" value="P:malate metabolic process"/>
    <property type="evidence" value="ECO:0007669"/>
    <property type="project" value="TreeGrafter"/>
</dbReference>
<evidence type="ECO:0000256" key="2">
    <source>
        <dbReference type="ARBA" id="ARBA00008785"/>
    </source>
</evidence>
<evidence type="ECO:0000313" key="11">
    <source>
        <dbReference type="EMBL" id="KKK24316.1"/>
    </source>
</evidence>
<evidence type="ECO:0000313" key="12">
    <source>
        <dbReference type="Proteomes" id="UP000034947"/>
    </source>
</evidence>
<feature type="binding site" evidence="7">
    <location>
        <position position="280"/>
    </location>
    <ligand>
        <name>a divalent metal cation</name>
        <dbReference type="ChEBI" id="CHEBI:60240"/>
    </ligand>
</feature>
<dbReference type="SUPFAM" id="SSF53223">
    <property type="entry name" value="Aminoacid dehydrogenase-like, N-terminal domain"/>
    <property type="match status" value="1"/>
</dbReference>
<organism evidence="11 12">
    <name type="scientific">Aspergillus ochraceoroseus</name>
    <dbReference type="NCBI Taxonomy" id="138278"/>
    <lineage>
        <taxon>Eukaryota</taxon>
        <taxon>Fungi</taxon>
        <taxon>Dikarya</taxon>
        <taxon>Ascomycota</taxon>
        <taxon>Pezizomycotina</taxon>
        <taxon>Eurotiomycetes</taxon>
        <taxon>Eurotiomycetidae</taxon>
        <taxon>Eurotiales</taxon>
        <taxon>Aspergillaceae</taxon>
        <taxon>Aspergillus</taxon>
        <taxon>Aspergillus subgen. Nidulantes</taxon>
    </lineage>
</organism>
<feature type="domain" description="Malic enzyme NAD-binding" evidence="9">
    <location>
        <begin position="302"/>
        <end position="562"/>
    </location>
</feature>
<dbReference type="InterPro" id="IPR012302">
    <property type="entry name" value="Malic_NAD-bd"/>
</dbReference>
<comment type="caution">
    <text evidence="11">The sequence shown here is derived from an EMBL/GenBank/DDBJ whole genome shotgun (WGS) entry which is preliminary data.</text>
</comment>
<dbReference type="InterPro" id="IPR001891">
    <property type="entry name" value="Malic_OxRdtase"/>
</dbReference>
<dbReference type="Proteomes" id="UP000034947">
    <property type="component" value="Unassembled WGS sequence"/>
</dbReference>
<dbReference type="SMART" id="SM00919">
    <property type="entry name" value="Malic_M"/>
    <property type="match status" value="1"/>
</dbReference>
<keyword evidence="4 8" id="KW-0560">Oxidoreductase</keyword>
<dbReference type="CDD" id="cd05312">
    <property type="entry name" value="NAD_bind_1_malic_enz"/>
    <property type="match status" value="1"/>
</dbReference>
<dbReference type="PROSITE" id="PS00331">
    <property type="entry name" value="MALIC_ENZYMES"/>
    <property type="match status" value="1"/>
</dbReference>
<evidence type="ECO:0000256" key="6">
    <source>
        <dbReference type="PIRSR" id="PIRSR000106-2"/>
    </source>
</evidence>
<dbReference type="Gene3D" id="3.40.50.10380">
    <property type="entry name" value="Malic enzyme, N-terminal domain"/>
    <property type="match status" value="2"/>
</dbReference>
<dbReference type="FunFam" id="3.40.50.720:FF:000182">
    <property type="entry name" value="NAD-dependent malic enzyme"/>
    <property type="match status" value="1"/>
</dbReference>
<evidence type="ECO:0000256" key="7">
    <source>
        <dbReference type="PIRSR" id="PIRSR000106-3"/>
    </source>
</evidence>
<dbReference type="NCBIfam" id="NF010052">
    <property type="entry name" value="PRK13529.1"/>
    <property type="match status" value="1"/>
</dbReference>
<evidence type="ECO:0000256" key="3">
    <source>
        <dbReference type="ARBA" id="ARBA00022723"/>
    </source>
</evidence>
<comment type="similarity">
    <text evidence="2 8">Belongs to the malic enzymes family.</text>
</comment>
<feature type="active site" description="Proton acceptor" evidence="5">
    <location>
        <position position="231"/>
    </location>
</feature>
<feature type="binding site" evidence="6">
    <location>
        <position position="493"/>
    </location>
    <ligand>
        <name>(S)-malate</name>
        <dbReference type="ChEBI" id="CHEBI:15589"/>
    </ligand>
</feature>
<dbReference type="OrthoDB" id="5365701at2759"/>
<dbReference type="VEuPathDB" id="FungiDB:P175DRAFT_0318374"/>
<feature type="binding site" evidence="6">
    <location>
        <position position="213"/>
    </location>
    <ligand>
        <name>(S)-malate</name>
        <dbReference type="ChEBI" id="CHEBI:15589"/>
    </ligand>
</feature>
<evidence type="ECO:0000259" key="9">
    <source>
        <dbReference type="SMART" id="SM00919"/>
    </source>
</evidence>
<dbReference type="InterPro" id="IPR012301">
    <property type="entry name" value="Malic_N_dom"/>
</dbReference>
<dbReference type="GO" id="GO:0005739">
    <property type="term" value="C:mitochondrion"/>
    <property type="evidence" value="ECO:0007669"/>
    <property type="project" value="TreeGrafter"/>
</dbReference>
<feature type="binding site" evidence="7">
    <location>
        <position position="279"/>
    </location>
    <ligand>
        <name>a divalent metal cation</name>
        <dbReference type="ChEBI" id="CHEBI:60240"/>
    </ligand>
</feature>
<evidence type="ECO:0000256" key="4">
    <source>
        <dbReference type="ARBA" id="ARBA00023002"/>
    </source>
</evidence>